<evidence type="ECO:0000256" key="6">
    <source>
        <dbReference type="ARBA" id="ARBA00023125"/>
    </source>
</evidence>
<dbReference type="SUPFAM" id="SSF116734">
    <property type="entry name" value="DNA methylase specificity domain"/>
    <property type="match status" value="1"/>
</dbReference>
<evidence type="ECO:0000256" key="7">
    <source>
        <dbReference type="ARBA" id="ARBA00047942"/>
    </source>
</evidence>
<evidence type="ECO:0000256" key="8">
    <source>
        <dbReference type="SAM" id="Phobius"/>
    </source>
</evidence>
<name>A0A833M8E4_9FIRM</name>
<protein>
    <recommendedName>
        <fullName evidence="1">site-specific DNA-methyltransferase (adenine-specific)</fullName>
        <ecNumber evidence="1">2.1.1.72</ecNumber>
    </recommendedName>
</protein>
<dbReference type="InterPro" id="IPR029063">
    <property type="entry name" value="SAM-dependent_MTases_sf"/>
</dbReference>
<evidence type="ECO:0000259" key="10">
    <source>
        <dbReference type="Pfam" id="PF12950"/>
    </source>
</evidence>
<gene>
    <name evidence="11" type="ORF">F8153_06350</name>
</gene>
<dbReference type="InterPro" id="IPR050953">
    <property type="entry name" value="N4_N6_ade-DNA_methylase"/>
</dbReference>
<evidence type="ECO:0000259" key="9">
    <source>
        <dbReference type="Pfam" id="PF07669"/>
    </source>
</evidence>
<evidence type="ECO:0000313" key="12">
    <source>
        <dbReference type="Proteomes" id="UP000465601"/>
    </source>
</evidence>
<evidence type="ECO:0000256" key="1">
    <source>
        <dbReference type="ARBA" id="ARBA00011900"/>
    </source>
</evidence>
<dbReference type="RefSeq" id="WP_151865538.1">
    <property type="nucleotide sequence ID" value="NZ_WBZB01000016.1"/>
</dbReference>
<dbReference type="GO" id="GO:0003677">
    <property type="term" value="F:DNA binding"/>
    <property type="evidence" value="ECO:0007669"/>
    <property type="project" value="UniProtKB-KW"/>
</dbReference>
<evidence type="ECO:0000256" key="2">
    <source>
        <dbReference type="ARBA" id="ARBA00022603"/>
    </source>
</evidence>
<dbReference type="GO" id="GO:0009007">
    <property type="term" value="F:site-specific DNA-methyltransferase (adenine-specific) activity"/>
    <property type="evidence" value="ECO:0007669"/>
    <property type="project" value="UniProtKB-EC"/>
</dbReference>
<comment type="caution">
    <text evidence="11">The sequence shown here is derived from an EMBL/GenBank/DDBJ whole genome shotgun (WGS) entry which is preliminary data.</text>
</comment>
<feature type="domain" description="Type II methyltransferase M.TaqI-like" evidence="9">
    <location>
        <begin position="224"/>
        <end position="377"/>
    </location>
</feature>
<keyword evidence="3" id="KW-0808">Transferase</keyword>
<dbReference type="PRINTS" id="PR00507">
    <property type="entry name" value="N12N6MTFRASE"/>
</dbReference>
<keyword evidence="2 11" id="KW-0489">Methyltransferase</keyword>
<evidence type="ECO:0000256" key="5">
    <source>
        <dbReference type="ARBA" id="ARBA00022747"/>
    </source>
</evidence>
<dbReference type="InterPro" id="IPR025931">
    <property type="entry name" value="TaqI_C"/>
</dbReference>
<dbReference type="EC" id="2.1.1.72" evidence="1"/>
<proteinExistence type="predicted"/>
<keyword evidence="12" id="KW-1185">Reference proteome</keyword>
<dbReference type="PROSITE" id="PS00092">
    <property type="entry name" value="N6_MTASE"/>
    <property type="match status" value="1"/>
</dbReference>
<feature type="domain" description="TaqI-like C-terminal specificity" evidence="10">
    <location>
        <begin position="583"/>
        <end position="678"/>
    </location>
</feature>
<evidence type="ECO:0000256" key="3">
    <source>
        <dbReference type="ARBA" id="ARBA00022679"/>
    </source>
</evidence>
<keyword evidence="4" id="KW-0949">S-adenosyl-L-methionine</keyword>
<reference evidence="11 12" key="1">
    <citation type="submission" date="2019-10" db="EMBL/GenBank/DDBJ databases">
        <title>Alkaliphilus serpentinus sp. nov. and Alkaliphilus pronyensis sp. nov., two novel anaerobic alkaliphilic species isolated from the serpentinized-hosted hydrothermal field of the Prony Bay (New Caledonia).</title>
        <authorList>
            <person name="Postec A."/>
        </authorList>
    </citation>
    <scope>NUCLEOTIDE SEQUENCE [LARGE SCALE GENOMIC DNA]</scope>
    <source>
        <strain evidence="11 12">LacT</strain>
    </source>
</reference>
<evidence type="ECO:0000256" key="4">
    <source>
        <dbReference type="ARBA" id="ARBA00022691"/>
    </source>
</evidence>
<keyword evidence="8" id="KW-0812">Transmembrane</keyword>
<dbReference type="GO" id="GO:0032259">
    <property type="term" value="P:methylation"/>
    <property type="evidence" value="ECO:0007669"/>
    <property type="project" value="UniProtKB-KW"/>
</dbReference>
<comment type="catalytic activity">
    <reaction evidence="7">
        <text>a 2'-deoxyadenosine in DNA + S-adenosyl-L-methionine = an N(6)-methyl-2'-deoxyadenosine in DNA + S-adenosyl-L-homocysteine + H(+)</text>
        <dbReference type="Rhea" id="RHEA:15197"/>
        <dbReference type="Rhea" id="RHEA-COMP:12418"/>
        <dbReference type="Rhea" id="RHEA-COMP:12419"/>
        <dbReference type="ChEBI" id="CHEBI:15378"/>
        <dbReference type="ChEBI" id="CHEBI:57856"/>
        <dbReference type="ChEBI" id="CHEBI:59789"/>
        <dbReference type="ChEBI" id="CHEBI:90615"/>
        <dbReference type="ChEBI" id="CHEBI:90616"/>
        <dbReference type="EC" id="2.1.1.72"/>
    </reaction>
</comment>
<keyword evidence="8" id="KW-0472">Membrane</keyword>
<dbReference type="PANTHER" id="PTHR33841:SF6">
    <property type="entry name" value="TYPE II METHYLTRANSFERASE M.HINDII"/>
    <property type="match status" value="1"/>
</dbReference>
<dbReference type="InterPro" id="IPR011639">
    <property type="entry name" value="MethylTrfase_TaqI-like_dom"/>
</dbReference>
<dbReference type="EMBL" id="WBZB01000016">
    <property type="protein sequence ID" value="KAB3530726.1"/>
    <property type="molecule type" value="Genomic_DNA"/>
</dbReference>
<dbReference type="Pfam" id="PF07669">
    <property type="entry name" value="Eco57I"/>
    <property type="match status" value="1"/>
</dbReference>
<dbReference type="AlphaFoldDB" id="A0A833M8E4"/>
<sequence length="747" mass="86905">MRSEFYLECKSFINENLQGLSFKKPEGLLWIYLQIYYYNLYPQNTPLNSKKTFLDYLDGDHHFNSYLSGFTEIPEEFYNEVHKKILSRFSFKKIGDLQEVALKEFEILFEGALQNNLRSKTGTYYTPAEIVDLMVNRGILATVKEGKQQKMLQAVLDHKSINLEEAIARKLITHLEGIKVIDIACGGGVFLREALKTITEALLTLYSLLGVRKQTVEIKELILNNIYGIDLQEDTVALCKLLLLMEINKGSTTEAKDYTLNILAADGLLTDEINQRKLEGEFDLVIGNPPYIGEKGNKRIFEEIKKTSFGDSYYESKMDYFYFFIYRGYQLLKQEGTLIYITTNYFVTADGGQKLRAFFRKHMTFRWLVNFNEVNLFKEAKGQHNLIFLAEKTKKSIEAEIIHLGDKTRKLSDIHKALNGKEVKGVVNSKVFNVDLYDERGNIVLYQEKMDFKLQKKLLSVSTKALGELCNINQGMVSGADRLSTAWGNALGLSQNIGKGIFVLKEAEVKEKALDHPLYKNFLKDFYKNSDIVRYSTKTSRGLKILYLDDEYPKDIIDYPALYNHLKEYKTLLMERREVKKGTRKWYALQWPRSKKIFEGKKLLVPQRANVNSFAYHEGPWYASADVYYITLKDESNSIFYLLGILNSSVIYYWLYHRGKKKGEYLELYSTPLKSIPICYTDDLEVIKEIERTAYQLTFGNLDQDQFQQCYHRIDQLVFELYRLEEEEIYYIKDFCNAKIKIGVLRA</sequence>
<dbReference type="Proteomes" id="UP000465601">
    <property type="component" value="Unassembled WGS sequence"/>
</dbReference>
<dbReference type="OrthoDB" id="9815272at2"/>
<organism evidence="11 12">
    <name type="scientific">Alkaliphilus serpentinus</name>
    <dbReference type="NCBI Taxonomy" id="1482731"/>
    <lineage>
        <taxon>Bacteria</taxon>
        <taxon>Bacillati</taxon>
        <taxon>Bacillota</taxon>
        <taxon>Clostridia</taxon>
        <taxon>Peptostreptococcales</taxon>
        <taxon>Natronincolaceae</taxon>
        <taxon>Alkaliphilus</taxon>
    </lineage>
</organism>
<evidence type="ECO:0000313" key="11">
    <source>
        <dbReference type="EMBL" id="KAB3530726.1"/>
    </source>
</evidence>
<accession>A0A833M8E4</accession>
<keyword evidence="6" id="KW-0238">DNA-binding</keyword>
<dbReference type="Pfam" id="PF12950">
    <property type="entry name" value="TaqI_C"/>
    <property type="match status" value="1"/>
</dbReference>
<dbReference type="InterPro" id="IPR002052">
    <property type="entry name" value="DNA_methylase_N6_adenine_CS"/>
</dbReference>
<keyword evidence="5" id="KW-0680">Restriction system</keyword>
<feature type="transmembrane region" description="Helical" evidence="8">
    <location>
        <begin position="639"/>
        <end position="656"/>
    </location>
</feature>
<keyword evidence="8" id="KW-1133">Transmembrane helix</keyword>
<dbReference type="PANTHER" id="PTHR33841">
    <property type="entry name" value="DNA METHYLTRANSFERASE YEEA-RELATED"/>
    <property type="match status" value="1"/>
</dbReference>
<dbReference type="GO" id="GO:0009307">
    <property type="term" value="P:DNA restriction-modification system"/>
    <property type="evidence" value="ECO:0007669"/>
    <property type="project" value="UniProtKB-KW"/>
</dbReference>
<dbReference type="SUPFAM" id="SSF53335">
    <property type="entry name" value="S-adenosyl-L-methionine-dependent methyltransferases"/>
    <property type="match status" value="1"/>
</dbReference>
<dbReference type="Gene3D" id="3.40.50.150">
    <property type="entry name" value="Vaccinia Virus protein VP39"/>
    <property type="match status" value="1"/>
</dbReference>